<feature type="region of interest" description="Disordered" evidence="1">
    <location>
        <begin position="50"/>
        <end position="100"/>
    </location>
</feature>
<keyword evidence="3" id="KW-1185">Reference proteome</keyword>
<dbReference type="EMBL" id="PYSW02000015">
    <property type="protein sequence ID" value="KAG2386496.1"/>
    <property type="molecule type" value="Genomic_DNA"/>
</dbReference>
<protein>
    <submittedName>
        <fullName evidence="2">Uncharacterized protein</fullName>
    </submittedName>
</protein>
<sequence>MSSSHPYITVRYIKASSSSSESFSQDKDQHVIEAQFPLIEIKPHKIPSSFKSNKKVRTEPIPSVEEATTSNNVHSYEDLIAHGNTTPSKEQQQEQKNSLTSRKYKVDIKAIADYFNLEDADCILQKDCGRMCMLMDHTVVPYASYIVSGTMRSTTVADELQSSGQ</sequence>
<reference evidence="2 3" key="1">
    <citation type="journal article" date="2018" name="BMC Genomics">
        <title>The genome of Naegleria lovaniensis, the basis for a comparative approach to unravel pathogenicity factors of the human pathogenic amoeba N. fowleri.</title>
        <authorList>
            <person name="Liechti N."/>
            <person name="Schurch N."/>
            <person name="Bruggmann R."/>
            <person name="Wittwer M."/>
        </authorList>
    </citation>
    <scope>NUCLEOTIDE SEQUENCE [LARGE SCALE GENOMIC DNA]</scope>
    <source>
        <strain evidence="2 3">ATCC 30569</strain>
    </source>
</reference>
<dbReference type="Proteomes" id="UP000816034">
    <property type="component" value="Unassembled WGS sequence"/>
</dbReference>
<dbReference type="GeneID" id="68094696"/>
<accession>A0AA88GVA0</accession>
<evidence type="ECO:0000313" key="2">
    <source>
        <dbReference type="EMBL" id="KAG2386496.1"/>
    </source>
</evidence>
<gene>
    <name evidence="2" type="ORF">C9374_002240</name>
</gene>
<dbReference type="RefSeq" id="XP_044550488.1">
    <property type="nucleotide sequence ID" value="XM_044691637.1"/>
</dbReference>
<evidence type="ECO:0000313" key="3">
    <source>
        <dbReference type="Proteomes" id="UP000816034"/>
    </source>
</evidence>
<dbReference type="AlphaFoldDB" id="A0AA88GVA0"/>
<name>A0AA88GVA0_NAELO</name>
<feature type="compositionally biased region" description="Polar residues" evidence="1">
    <location>
        <begin position="83"/>
        <end position="100"/>
    </location>
</feature>
<comment type="caution">
    <text evidence="2">The sequence shown here is derived from an EMBL/GenBank/DDBJ whole genome shotgun (WGS) entry which is preliminary data.</text>
</comment>
<organism evidence="2 3">
    <name type="scientific">Naegleria lovaniensis</name>
    <name type="common">Amoeba</name>
    <dbReference type="NCBI Taxonomy" id="51637"/>
    <lineage>
        <taxon>Eukaryota</taxon>
        <taxon>Discoba</taxon>
        <taxon>Heterolobosea</taxon>
        <taxon>Tetramitia</taxon>
        <taxon>Eutetramitia</taxon>
        <taxon>Vahlkampfiidae</taxon>
        <taxon>Naegleria</taxon>
    </lineage>
</organism>
<proteinExistence type="predicted"/>
<evidence type="ECO:0000256" key="1">
    <source>
        <dbReference type="SAM" id="MobiDB-lite"/>
    </source>
</evidence>